<keyword evidence="4 5" id="KW-0413">Isomerase</keyword>
<feature type="domain" description="tRNA pseudouridylate synthase B C-terminal" evidence="8">
    <location>
        <begin position="181"/>
        <end position="247"/>
    </location>
</feature>
<evidence type="ECO:0000259" key="7">
    <source>
        <dbReference type="Pfam" id="PF09157"/>
    </source>
</evidence>
<evidence type="ECO:0000313" key="9">
    <source>
        <dbReference type="EMBL" id="CUX96112.1"/>
    </source>
</evidence>
<dbReference type="Pfam" id="PF09157">
    <property type="entry name" value="TruB-C_2"/>
    <property type="match status" value="1"/>
</dbReference>
<evidence type="ECO:0000259" key="8">
    <source>
        <dbReference type="Pfam" id="PF16198"/>
    </source>
</evidence>
<dbReference type="RefSeq" id="WP_067497897.1">
    <property type="nucleotide sequence ID" value="NZ_LN999832.1"/>
</dbReference>
<keyword evidence="10" id="KW-1185">Reference proteome</keyword>
<dbReference type="InterPro" id="IPR014780">
    <property type="entry name" value="tRNA_psdUridine_synth_TruB"/>
</dbReference>
<dbReference type="GO" id="GO:0031119">
    <property type="term" value="P:tRNA pseudouridine synthesis"/>
    <property type="evidence" value="ECO:0007669"/>
    <property type="project" value="UniProtKB-UniRule"/>
</dbReference>
<evidence type="ECO:0000256" key="5">
    <source>
        <dbReference type="HAMAP-Rule" id="MF_01080"/>
    </source>
</evidence>
<dbReference type="EC" id="5.4.99.25" evidence="5"/>
<feature type="binding site" evidence="5">
    <location>
        <position position="76"/>
    </location>
    <ligand>
        <name>substrate</name>
    </ligand>
</feature>
<feature type="binding site" evidence="5">
    <location>
        <position position="200"/>
    </location>
    <ligand>
        <name>substrate</name>
    </ligand>
</feature>
<dbReference type="PANTHER" id="PTHR13767:SF2">
    <property type="entry name" value="PSEUDOURIDYLATE SYNTHASE TRUB1"/>
    <property type="match status" value="1"/>
</dbReference>
<dbReference type="CDD" id="cd21152">
    <property type="entry name" value="PUA_TruB_bacterial"/>
    <property type="match status" value="1"/>
</dbReference>
<feature type="active site" description="Nucleophile" evidence="5">
    <location>
        <position position="48"/>
    </location>
</feature>
<dbReference type="GO" id="GO:0160148">
    <property type="term" value="F:tRNA pseudouridine(55) synthase activity"/>
    <property type="evidence" value="ECO:0007669"/>
    <property type="project" value="UniProtKB-EC"/>
</dbReference>
<protein>
    <recommendedName>
        <fullName evidence="5">tRNA pseudouridine synthase B</fullName>
        <ecNumber evidence="5">5.4.99.25</ecNumber>
    </recommendedName>
    <alternativeName>
        <fullName evidence="5">tRNA pseudouridine(55) synthase</fullName>
        <shortName evidence="5">Psi55 synthase</shortName>
    </alternativeName>
    <alternativeName>
        <fullName evidence="5">tRNA pseudouridylate synthase</fullName>
    </alternativeName>
    <alternativeName>
        <fullName evidence="5">tRNA-uridine isomerase</fullName>
    </alternativeName>
</protein>
<comment type="catalytic activity">
    <reaction evidence="1 5">
        <text>uridine(55) in tRNA = pseudouridine(55) in tRNA</text>
        <dbReference type="Rhea" id="RHEA:42532"/>
        <dbReference type="Rhea" id="RHEA-COMP:10101"/>
        <dbReference type="Rhea" id="RHEA-COMP:10102"/>
        <dbReference type="ChEBI" id="CHEBI:65314"/>
        <dbReference type="ChEBI" id="CHEBI:65315"/>
        <dbReference type="EC" id="5.4.99.25"/>
    </reaction>
</comment>
<dbReference type="PANTHER" id="PTHR13767">
    <property type="entry name" value="TRNA-PSEUDOURIDINE SYNTHASE"/>
    <property type="match status" value="1"/>
</dbReference>
<evidence type="ECO:0000313" key="10">
    <source>
        <dbReference type="Proteomes" id="UP000095665"/>
    </source>
</evidence>
<dbReference type="Pfam" id="PF01509">
    <property type="entry name" value="TruB_N"/>
    <property type="match status" value="1"/>
</dbReference>
<dbReference type="SUPFAM" id="SSF55120">
    <property type="entry name" value="Pseudouridine synthase"/>
    <property type="match status" value="1"/>
</dbReference>
<evidence type="ECO:0000256" key="3">
    <source>
        <dbReference type="ARBA" id="ARBA00022694"/>
    </source>
</evidence>
<dbReference type="CDD" id="cd02573">
    <property type="entry name" value="PseudoU_synth_EcTruB"/>
    <property type="match status" value="1"/>
</dbReference>
<feature type="binding site" evidence="5">
    <location>
        <position position="43"/>
    </location>
    <ligand>
        <name>substrate</name>
    </ligand>
</feature>
<dbReference type="PATRIC" id="fig|1070130.3.peg.389"/>
<reference evidence="10" key="1">
    <citation type="submission" date="2016-01" db="EMBL/GenBank/DDBJ databases">
        <authorList>
            <person name="Husnik F."/>
        </authorList>
    </citation>
    <scope>NUCLEOTIDE SEQUENCE [LARGE SCALE GENOMIC DNA]</scope>
</reference>
<dbReference type="InterPro" id="IPR036974">
    <property type="entry name" value="PUA_sf"/>
</dbReference>
<gene>
    <name evidence="5 9" type="primary">truB</name>
    <name evidence="9" type="ORF">FVIR_GE00242</name>
</gene>
<dbReference type="Gene3D" id="2.30.130.10">
    <property type="entry name" value="PUA domain"/>
    <property type="match status" value="1"/>
</dbReference>
<dbReference type="Pfam" id="PF16198">
    <property type="entry name" value="TruB_C_2"/>
    <property type="match status" value="1"/>
</dbReference>
<feature type="binding site" evidence="5">
    <location>
        <position position="179"/>
    </location>
    <ligand>
        <name>substrate</name>
    </ligand>
</feature>
<dbReference type="InterPro" id="IPR032819">
    <property type="entry name" value="TruB_C"/>
</dbReference>
<feature type="domain" description="Pseudouridine synthase II N-terminal" evidence="6">
    <location>
        <begin position="33"/>
        <end position="180"/>
    </location>
</feature>
<dbReference type="GO" id="GO:1990481">
    <property type="term" value="P:mRNA pseudouridine synthesis"/>
    <property type="evidence" value="ECO:0007669"/>
    <property type="project" value="TreeGrafter"/>
</dbReference>
<dbReference type="InterPro" id="IPR015947">
    <property type="entry name" value="PUA-like_sf"/>
</dbReference>
<dbReference type="EMBL" id="LN999832">
    <property type="protein sequence ID" value="CUX96112.1"/>
    <property type="molecule type" value="Genomic_DNA"/>
</dbReference>
<feature type="domain" description="tRNA pseudouridine synthase II TruB subfamily 1 C-terminal" evidence="7">
    <location>
        <begin position="251"/>
        <end position="308"/>
    </location>
</feature>
<evidence type="ECO:0000256" key="1">
    <source>
        <dbReference type="ARBA" id="ARBA00000385"/>
    </source>
</evidence>
<dbReference type="OrthoDB" id="9802309at2"/>
<dbReference type="InterPro" id="IPR002501">
    <property type="entry name" value="PsdUridine_synth_N"/>
</dbReference>
<dbReference type="KEGG" id="ged:FVIR_GE00242"/>
<keyword evidence="3 5" id="KW-0819">tRNA processing</keyword>
<dbReference type="GO" id="GO:0003723">
    <property type="term" value="F:RNA binding"/>
    <property type="evidence" value="ECO:0007669"/>
    <property type="project" value="InterPro"/>
</dbReference>
<sequence length="313" mass="34991">MGRQNRYGRNINGIILIDKPFGISSNDLLQKIKWLFRANKAGHTGALDPLATGVLPICLGEATKFSQYLLDADKRYRVTAKLGERTDTSDSEGHTISIRPVSLDKMRLETTLNSFRGKSSQIPSMFSALKHQGYPLYKYARKGITIKRKIRSIYVYDLQLHYWDLTKIELEIHCSKGTYIRTIIDDLGERLGCGAHVTALSRLRVAHYSTKDIITLKTLQNISSNAPEAPTTLAKLDSFLLPIDSAVADMPVVNLPLDLATRVYMGQTVTVTAQPKTGLVRLTKGDTKQFFGIGKIVVLNRITPYRLISKSHI</sequence>
<dbReference type="SUPFAM" id="SSF88697">
    <property type="entry name" value="PUA domain-like"/>
    <property type="match status" value="1"/>
</dbReference>
<dbReference type="Gene3D" id="3.30.2350.10">
    <property type="entry name" value="Pseudouridine synthase"/>
    <property type="match status" value="1"/>
</dbReference>
<evidence type="ECO:0000256" key="4">
    <source>
        <dbReference type="ARBA" id="ARBA00023235"/>
    </source>
</evidence>
<name>A0A143WQV8_9ENTR</name>
<comment type="similarity">
    <text evidence="2 5">Belongs to the pseudouridine synthase TruB family. Type 1 subfamily.</text>
</comment>
<dbReference type="Proteomes" id="UP000095665">
    <property type="component" value="Chromosome I"/>
</dbReference>
<dbReference type="InterPro" id="IPR015240">
    <property type="entry name" value="tRNA_sdUridine_synth_fam1_C"/>
</dbReference>
<dbReference type="FunFam" id="3.30.2350.10:FF:000003">
    <property type="entry name" value="tRNA pseudouridine synthase B"/>
    <property type="match status" value="1"/>
</dbReference>
<evidence type="ECO:0000256" key="2">
    <source>
        <dbReference type="ARBA" id="ARBA00005642"/>
    </source>
</evidence>
<dbReference type="NCBIfam" id="TIGR00431">
    <property type="entry name" value="TruB"/>
    <property type="match status" value="1"/>
</dbReference>
<dbReference type="STRING" id="1070130.FVIR_GE00242"/>
<dbReference type="AlphaFoldDB" id="A0A143WQV8"/>
<evidence type="ECO:0000259" key="6">
    <source>
        <dbReference type="Pfam" id="PF01509"/>
    </source>
</evidence>
<dbReference type="HAMAP" id="MF_01080">
    <property type="entry name" value="TruB_bact"/>
    <property type="match status" value="1"/>
</dbReference>
<accession>A0A143WQV8</accession>
<proteinExistence type="inferred from homology"/>
<dbReference type="InterPro" id="IPR020103">
    <property type="entry name" value="PsdUridine_synth_cat_dom_sf"/>
</dbReference>
<comment type="function">
    <text evidence="5">Responsible for synthesis of pseudouridine from uracil-55 in the psi GC loop of transfer RNAs.</text>
</comment>
<organism evidence="9 10">
    <name type="scientific">Candidatus Gullanella endobia</name>
    <dbReference type="NCBI Taxonomy" id="1070130"/>
    <lineage>
        <taxon>Bacteria</taxon>
        <taxon>Pseudomonadati</taxon>
        <taxon>Pseudomonadota</taxon>
        <taxon>Gammaproteobacteria</taxon>
        <taxon>Enterobacterales</taxon>
        <taxon>Enterobacteriaceae</taxon>
        <taxon>Candidatus Gullanella</taxon>
    </lineage>
</organism>